<dbReference type="GO" id="GO:0005737">
    <property type="term" value="C:cytoplasm"/>
    <property type="evidence" value="ECO:0000318"/>
    <property type="project" value="GO_Central"/>
</dbReference>
<dbReference type="InterPro" id="IPR032675">
    <property type="entry name" value="LRR_dom_sf"/>
</dbReference>
<dbReference type="GO" id="GO:0006952">
    <property type="term" value="P:defense response"/>
    <property type="evidence" value="ECO:0007669"/>
    <property type="project" value="UniProtKB-ARBA"/>
</dbReference>
<name>A0A251TXL6_HELAN</name>
<dbReference type="SUPFAM" id="SSF52058">
    <property type="entry name" value="L domain-like"/>
    <property type="match status" value="1"/>
</dbReference>
<keyword evidence="1" id="KW-0433">Leucine-rich repeat</keyword>
<protein>
    <submittedName>
        <fullName evidence="3">Putative leucine-rich repeat domain, L domain-like protein</fullName>
    </submittedName>
</protein>
<proteinExistence type="predicted"/>
<dbReference type="SMART" id="SM00364">
    <property type="entry name" value="LRR_BAC"/>
    <property type="match status" value="4"/>
</dbReference>
<dbReference type="InterPro" id="IPR050216">
    <property type="entry name" value="LRR_domain-containing"/>
</dbReference>
<dbReference type="EMBL" id="CM007898">
    <property type="protein sequence ID" value="OTG15493.1"/>
    <property type="molecule type" value="Genomic_DNA"/>
</dbReference>
<organism evidence="3 4">
    <name type="scientific">Helianthus annuus</name>
    <name type="common">Common sunflower</name>
    <dbReference type="NCBI Taxonomy" id="4232"/>
    <lineage>
        <taxon>Eukaryota</taxon>
        <taxon>Viridiplantae</taxon>
        <taxon>Streptophyta</taxon>
        <taxon>Embryophyta</taxon>
        <taxon>Tracheophyta</taxon>
        <taxon>Spermatophyta</taxon>
        <taxon>Magnoliopsida</taxon>
        <taxon>eudicotyledons</taxon>
        <taxon>Gunneridae</taxon>
        <taxon>Pentapetalae</taxon>
        <taxon>asterids</taxon>
        <taxon>campanulids</taxon>
        <taxon>Asterales</taxon>
        <taxon>Asteraceae</taxon>
        <taxon>Asteroideae</taxon>
        <taxon>Heliantheae alliance</taxon>
        <taxon>Heliantheae</taxon>
        <taxon>Helianthus</taxon>
    </lineage>
</organism>
<dbReference type="AlphaFoldDB" id="A0A251TXL6"/>
<dbReference type="InParanoid" id="A0A251TXL6"/>
<gene>
    <name evidence="3" type="ORF">HannXRQ_Chr09g0260971</name>
</gene>
<keyword evidence="2" id="KW-0677">Repeat</keyword>
<evidence type="ECO:0000313" key="4">
    <source>
        <dbReference type="Proteomes" id="UP000215914"/>
    </source>
</evidence>
<dbReference type="SMART" id="SM00369">
    <property type="entry name" value="LRR_TYP"/>
    <property type="match status" value="4"/>
</dbReference>
<dbReference type="PANTHER" id="PTHR48051">
    <property type="match status" value="1"/>
</dbReference>
<dbReference type="GO" id="GO:0051707">
    <property type="term" value="P:response to other organism"/>
    <property type="evidence" value="ECO:0007669"/>
    <property type="project" value="UniProtKB-ARBA"/>
</dbReference>
<dbReference type="PANTHER" id="PTHR48051:SF1">
    <property type="entry name" value="RAS SUPPRESSOR PROTEIN 1"/>
    <property type="match status" value="1"/>
</dbReference>
<dbReference type="InterPro" id="IPR003591">
    <property type="entry name" value="Leu-rich_rpt_typical-subtyp"/>
</dbReference>
<dbReference type="Gene3D" id="3.80.10.10">
    <property type="entry name" value="Ribonuclease Inhibitor"/>
    <property type="match status" value="1"/>
</dbReference>
<keyword evidence="4" id="KW-1185">Reference proteome</keyword>
<evidence type="ECO:0000256" key="2">
    <source>
        <dbReference type="ARBA" id="ARBA00022737"/>
    </source>
</evidence>
<dbReference type="Pfam" id="PF13855">
    <property type="entry name" value="LRR_8"/>
    <property type="match status" value="1"/>
</dbReference>
<dbReference type="STRING" id="4232.A0A251TXL6"/>
<accession>A0A251TXL6</accession>
<sequence>MNENEFESEMRKVSSDPILDPRRKAYLMQNLMTREVPDEVYKSLDAVGEGENWWEAVKLQKLILAHNEIQLLKEDIRNLPLLSVLNVSHNKLSHLPTAIGELKSLEALDVSNNLLNELAEEVGSATALIKFDCSGNQIKDLPCSLGNCLDLSDLKASNNRLTSLPEELSNYSKMSKLDVEGNKLTTLSEKLVASWTFLTELIAGKSHALFSFFSSLDMLTVL</sequence>
<dbReference type="Proteomes" id="UP000215914">
    <property type="component" value="Chromosome 9"/>
</dbReference>
<dbReference type="PRINTS" id="PR00019">
    <property type="entry name" value="LEURICHRPT"/>
</dbReference>
<dbReference type="InterPro" id="IPR001611">
    <property type="entry name" value="Leu-rich_rpt"/>
</dbReference>
<reference evidence="4" key="1">
    <citation type="journal article" date="2017" name="Nature">
        <title>The sunflower genome provides insights into oil metabolism, flowering and Asterid evolution.</title>
        <authorList>
            <person name="Badouin H."/>
            <person name="Gouzy J."/>
            <person name="Grassa C.J."/>
            <person name="Murat F."/>
            <person name="Staton S.E."/>
            <person name="Cottret L."/>
            <person name="Lelandais-Briere C."/>
            <person name="Owens G.L."/>
            <person name="Carrere S."/>
            <person name="Mayjonade B."/>
            <person name="Legrand L."/>
            <person name="Gill N."/>
            <person name="Kane N.C."/>
            <person name="Bowers J.E."/>
            <person name="Hubner S."/>
            <person name="Bellec A."/>
            <person name="Berard A."/>
            <person name="Berges H."/>
            <person name="Blanchet N."/>
            <person name="Boniface M.C."/>
            <person name="Brunel D."/>
            <person name="Catrice O."/>
            <person name="Chaidir N."/>
            <person name="Claudel C."/>
            <person name="Donnadieu C."/>
            <person name="Faraut T."/>
            <person name="Fievet G."/>
            <person name="Helmstetter N."/>
            <person name="King M."/>
            <person name="Knapp S.J."/>
            <person name="Lai Z."/>
            <person name="Le Paslier M.C."/>
            <person name="Lippi Y."/>
            <person name="Lorenzon L."/>
            <person name="Mandel J.R."/>
            <person name="Marage G."/>
            <person name="Marchand G."/>
            <person name="Marquand E."/>
            <person name="Bret-Mestries E."/>
            <person name="Morien E."/>
            <person name="Nambeesan S."/>
            <person name="Nguyen T."/>
            <person name="Pegot-Espagnet P."/>
            <person name="Pouilly N."/>
            <person name="Raftis F."/>
            <person name="Sallet E."/>
            <person name="Schiex T."/>
            <person name="Thomas J."/>
            <person name="Vandecasteele C."/>
            <person name="Vares D."/>
            <person name="Vear F."/>
            <person name="Vautrin S."/>
            <person name="Crespi M."/>
            <person name="Mangin B."/>
            <person name="Burke J.M."/>
            <person name="Salse J."/>
            <person name="Munos S."/>
            <person name="Vincourt P."/>
            <person name="Rieseberg L.H."/>
            <person name="Langlade N.B."/>
        </authorList>
    </citation>
    <scope>NUCLEOTIDE SEQUENCE [LARGE SCALE GENOMIC DNA]</scope>
    <source>
        <strain evidence="4">cv. SF193</strain>
    </source>
</reference>
<evidence type="ECO:0000256" key="1">
    <source>
        <dbReference type="ARBA" id="ARBA00022614"/>
    </source>
</evidence>
<evidence type="ECO:0000313" key="3">
    <source>
        <dbReference type="EMBL" id="OTG15493.1"/>
    </source>
</evidence>